<dbReference type="Gene3D" id="1.20.140.160">
    <property type="match status" value="1"/>
</dbReference>
<accession>A0A269TI39</accession>
<dbReference type="PRINTS" id="PR00046">
    <property type="entry name" value="SIGMA70FCT"/>
</dbReference>
<name>A0A269TI39_MEGEL</name>
<dbReference type="OrthoDB" id="2111981at2"/>
<dbReference type="InterPro" id="IPR013324">
    <property type="entry name" value="RNA_pol_sigma_r3/r4-like"/>
</dbReference>
<protein>
    <submittedName>
        <fullName evidence="1">RNA polymerase subunit sigma-70</fullName>
    </submittedName>
</protein>
<dbReference type="InterPro" id="IPR007630">
    <property type="entry name" value="RNA_pol_sigma70_r4"/>
</dbReference>
<evidence type="ECO:0000313" key="2">
    <source>
        <dbReference type="Proteomes" id="UP000238358"/>
    </source>
</evidence>
<dbReference type="Gene3D" id="1.10.1740.10">
    <property type="match status" value="1"/>
</dbReference>
<dbReference type="Pfam" id="PF04545">
    <property type="entry name" value="Sigma70_r4"/>
    <property type="match status" value="1"/>
</dbReference>
<dbReference type="InterPro" id="IPR014284">
    <property type="entry name" value="RNA_pol_sigma-70_dom"/>
</dbReference>
<dbReference type="RefSeq" id="WP_027894941.1">
    <property type="nucleotide sequence ID" value="NZ_AP031433.1"/>
</dbReference>
<sequence length="211" mass="24586">MLDDYLKELQKITLLEPDEERALWQAYKDNGDMMARSRLIEQYQPLVFKETMRWHIHRDILSDALQEGTLGLMEAVERYDYRRGVAFPLFAVHRIRGAILDYLKREGAVSAVSLDEPDERGVTLQDTLCDEGQDPAEATSRQLLLEKVGHVLKRLPEKEQAVVEGVYLNDVEQKHLAKSLDISLPYVYRLQKRGIRRVRGMLSRFIHESRH</sequence>
<dbReference type="SUPFAM" id="SSF88659">
    <property type="entry name" value="Sigma3 and sigma4 domains of RNA polymerase sigma factors"/>
    <property type="match status" value="1"/>
</dbReference>
<dbReference type="NCBIfam" id="TIGR02937">
    <property type="entry name" value="sigma70-ECF"/>
    <property type="match status" value="1"/>
</dbReference>
<dbReference type="Pfam" id="PF04542">
    <property type="entry name" value="Sigma70_r2"/>
    <property type="match status" value="1"/>
</dbReference>
<dbReference type="AlphaFoldDB" id="A0A269TI39"/>
<evidence type="ECO:0000313" key="1">
    <source>
        <dbReference type="EMBL" id="AVO27356.1"/>
    </source>
</evidence>
<dbReference type="EMBL" id="CP027569">
    <property type="protein sequence ID" value="AVO27356.1"/>
    <property type="molecule type" value="Genomic_DNA"/>
</dbReference>
<organism evidence="1 2">
    <name type="scientific">Megasphaera elsdenii</name>
    <dbReference type="NCBI Taxonomy" id="907"/>
    <lineage>
        <taxon>Bacteria</taxon>
        <taxon>Bacillati</taxon>
        <taxon>Bacillota</taxon>
        <taxon>Negativicutes</taxon>
        <taxon>Veillonellales</taxon>
        <taxon>Veillonellaceae</taxon>
        <taxon>Megasphaera</taxon>
    </lineage>
</organism>
<dbReference type="SUPFAM" id="SSF88946">
    <property type="entry name" value="Sigma2 domain of RNA polymerase sigma factors"/>
    <property type="match status" value="1"/>
</dbReference>
<reference evidence="1 2" key="1">
    <citation type="journal article" date="2018" name="Genome Announc.">
        <title>Complete genomes of two Megasphaera elsdenii strains, NCIMB 702410 and ATCC 25940.</title>
        <authorList>
            <person name="Hatmaker E.A."/>
            <person name="O'Dell K."/>
            <person name="Riley L.A."/>
            <person name="Klingeman D.M."/>
            <person name="Guss A.M."/>
        </authorList>
    </citation>
    <scope>NUCLEOTIDE SEQUENCE [LARGE SCALE GENOMIC DNA]</scope>
    <source>
        <strain evidence="1 2">NCIMB702410</strain>
    </source>
</reference>
<dbReference type="InterPro" id="IPR007627">
    <property type="entry name" value="RNA_pol_sigma70_r2"/>
</dbReference>
<dbReference type="InterPro" id="IPR013325">
    <property type="entry name" value="RNA_pol_sigma_r2"/>
</dbReference>
<proteinExistence type="predicted"/>
<dbReference type="GO" id="GO:0006352">
    <property type="term" value="P:DNA-templated transcription initiation"/>
    <property type="evidence" value="ECO:0007669"/>
    <property type="project" value="InterPro"/>
</dbReference>
<gene>
    <name evidence="1" type="ORF">C6Y28_06945</name>
</gene>
<dbReference type="PANTHER" id="PTHR30385">
    <property type="entry name" value="SIGMA FACTOR F FLAGELLAR"/>
    <property type="match status" value="1"/>
</dbReference>
<dbReference type="GO" id="GO:0003700">
    <property type="term" value="F:DNA-binding transcription factor activity"/>
    <property type="evidence" value="ECO:0007669"/>
    <property type="project" value="InterPro"/>
</dbReference>
<dbReference type="Proteomes" id="UP000238358">
    <property type="component" value="Chromosome"/>
</dbReference>
<dbReference type="InterPro" id="IPR000943">
    <property type="entry name" value="RNA_pol_sigma70"/>
</dbReference>